<dbReference type="InterPro" id="IPR011141">
    <property type="entry name" value="Polyketide_synthase_type-III"/>
</dbReference>
<evidence type="ECO:0000259" key="5">
    <source>
        <dbReference type="Pfam" id="PF02797"/>
    </source>
</evidence>
<organism evidence="6 7">
    <name type="scientific">Flammeovirga aprica JL-4</name>
    <dbReference type="NCBI Taxonomy" id="694437"/>
    <lineage>
        <taxon>Bacteria</taxon>
        <taxon>Pseudomonadati</taxon>
        <taxon>Bacteroidota</taxon>
        <taxon>Cytophagia</taxon>
        <taxon>Cytophagales</taxon>
        <taxon>Flammeovirgaceae</taxon>
        <taxon>Flammeovirga</taxon>
    </lineage>
</organism>
<comment type="similarity">
    <text evidence="1">Belongs to the thiolase-like superfamily. Chalcone/stilbene synthases family.</text>
</comment>
<name>A0A7X9P3Z9_9BACT</name>
<dbReference type="Gene3D" id="3.40.47.10">
    <property type="match status" value="2"/>
</dbReference>
<dbReference type="Pfam" id="PF00195">
    <property type="entry name" value="Chal_sti_synt_N"/>
    <property type="match status" value="1"/>
</dbReference>
<dbReference type="PIRSF" id="PIRSF000451">
    <property type="entry name" value="PKS_III"/>
    <property type="match status" value="1"/>
</dbReference>
<keyword evidence="7" id="KW-1185">Reference proteome</keyword>
<gene>
    <name evidence="6" type="ORF">HHU12_10785</name>
</gene>
<dbReference type="GO" id="GO:0016747">
    <property type="term" value="F:acyltransferase activity, transferring groups other than amino-acyl groups"/>
    <property type="evidence" value="ECO:0007669"/>
    <property type="project" value="InterPro"/>
</dbReference>
<evidence type="ECO:0000256" key="1">
    <source>
        <dbReference type="ARBA" id="ARBA00005531"/>
    </source>
</evidence>
<proteinExistence type="inferred from homology"/>
<feature type="domain" description="Chalcone/stilbene synthase N-terminal" evidence="4">
    <location>
        <begin position="6"/>
        <end position="203"/>
    </location>
</feature>
<comment type="caution">
    <text evidence="6">The sequence shown here is derived from an EMBL/GenBank/DDBJ whole genome shotgun (WGS) entry which is preliminary data.</text>
</comment>
<evidence type="ECO:0000256" key="2">
    <source>
        <dbReference type="ARBA" id="ARBA00022679"/>
    </source>
</evidence>
<dbReference type="AlphaFoldDB" id="A0A7X9P3Z9"/>
<dbReference type="CDD" id="cd00831">
    <property type="entry name" value="CHS_like"/>
    <property type="match status" value="1"/>
</dbReference>
<dbReference type="Proteomes" id="UP000576082">
    <property type="component" value="Unassembled WGS sequence"/>
</dbReference>
<dbReference type="Pfam" id="PF02797">
    <property type="entry name" value="Chal_sti_synt_C"/>
    <property type="match status" value="1"/>
</dbReference>
<evidence type="ECO:0000256" key="3">
    <source>
        <dbReference type="PIRSR" id="PIRSR000451-1"/>
    </source>
</evidence>
<dbReference type="SUPFAM" id="SSF53901">
    <property type="entry name" value="Thiolase-like"/>
    <property type="match status" value="2"/>
</dbReference>
<keyword evidence="2" id="KW-0808">Transferase</keyword>
<dbReference type="PANTHER" id="PTHR11877:SF46">
    <property type="entry name" value="TYPE III POLYKETIDE SYNTHASE A"/>
    <property type="match status" value="1"/>
</dbReference>
<reference evidence="6 7" key="1">
    <citation type="submission" date="2020-04" db="EMBL/GenBank/DDBJ databases">
        <title>Flammeovirga sp. SR4, a novel species isolated from seawater.</title>
        <authorList>
            <person name="Wang X."/>
        </authorList>
    </citation>
    <scope>NUCLEOTIDE SEQUENCE [LARGE SCALE GENOMIC DNA]</scope>
    <source>
        <strain evidence="6 7">ATCC 23126</strain>
    </source>
</reference>
<evidence type="ECO:0000259" key="4">
    <source>
        <dbReference type="Pfam" id="PF00195"/>
    </source>
</evidence>
<dbReference type="RefSeq" id="WP_169656748.1">
    <property type="nucleotide sequence ID" value="NZ_JABANE010000024.1"/>
</dbReference>
<dbReference type="EMBL" id="JABANE010000024">
    <property type="protein sequence ID" value="NME68444.1"/>
    <property type="molecule type" value="Genomic_DNA"/>
</dbReference>
<sequence>MTYIHQISTALPETKYDQKDILEFMQSTLKEEEHREKKLMSLISKNSGIDTRHSVIKNLYDYFLEGETPQIENRMSLFDQEALKLGVEAVRKCVSESRLQEITHIITVSCTGLSAPGLEIALMKELDLPSNIIRTTVNFMGCYAAFHGLRIGDQICKSNPNARVLIVDVELCSIHFQNEKDDDNILANTLFADGAAAVYMSNDDTIPSLYEVGEFFSKLLLSGEQDMAWKLSTTGFQMRLSNYIPKLIESEIANMLSEAVAQTGLEVEKLQWAFHPGGVRILKAIGNVLEIPKEEMQASYDTLAGHGNMSSVTILFVLLLMSKNENKGPVFSAGFGPGLTMEAMTLNKL</sequence>
<evidence type="ECO:0000313" key="6">
    <source>
        <dbReference type="EMBL" id="NME68444.1"/>
    </source>
</evidence>
<feature type="active site" description="Acyl-thioester intermediate" evidence="3">
    <location>
        <position position="142"/>
    </location>
</feature>
<feature type="domain" description="Chalcone/stilbene synthase C-terminal" evidence="5">
    <location>
        <begin position="219"/>
        <end position="347"/>
    </location>
</feature>
<accession>A0A7X9P3Z9</accession>
<dbReference type="PANTHER" id="PTHR11877">
    <property type="entry name" value="HYDROXYMETHYLGLUTARYL-COA SYNTHASE"/>
    <property type="match status" value="1"/>
</dbReference>
<dbReference type="InterPro" id="IPR001099">
    <property type="entry name" value="Chalcone/stilbene_synt_N"/>
</dbReference>
<dbReference type="InterPro" id="IPR012328">
    <property type="entry name" value="Chalcone/stilbene_synt_C"/>
</dbReference>
<evidence type="ECO:0000313" key="7">
    <source>
        <dbReference type="Proteomes" id="UP000576082"/>
    </source>
</evidence>
<protein>
    <submittedName>
        <fullName evidence="6">Type III polyketide synthase</fullName>
    </submittedName>
</protein>
<dbReference type="GO" id="GO:0030639">
    <property type="term" value="P:polyketide biosynthetic process"/>
    <property type="evidence" value="ECO:0007669"/>
    <property type="project" value="TreeGrafter"/>
</dbReference>
<dbReference type="InterPro" id="IPR016039">
    <property type="entry name" value="Thiolase-like"/>
</dbReference>